<evidence type="ECO:0000313" key="2">
    <source>
        <dbReference type="Proteomes" id="UP001595979"/>
    </source>
</evidence>
<comment type="caution">
    <text evidence="1">The sequence shown here is derived from an EMBL/GenBank/DDBJ whole genome shotgun (WGS) entry which is preliminary data.</text>
</comment>
<keyword evidence="2" id="KW-1185">Reference proteome</keyword>
<accession>A0ABW1DF02</accession>
<proteinExistence type="predicted"/>
<protein>
    <submittedName>
        <fullName evidence="1">Uncharacterized protein</fullName>
    </submittedName>
</protein>
<name>A0ABW1DF02_9DEIO</name>
<dbReference type="Proteomes" id="UP001595979">
    <property type="component" value="Unassembled WGS sequence"/>
</dbReference>
<gene>
    <name evidence="1" type="ORF">ACFPQ6_03150</name>
</gene>
<dbReference type="EMBL" id="JBHSOH010000004">
    <property type="protein sequence ID" value="MFC5847297.1"/>
    <property type="molecule type" value="Genomic_DNA"/>
</dbReference>
<organism evidence="1 2">
    <name type="scientific">Deinococcus petrolearius</name>
    <dbReference type="NCBI Taxonomy" id="1751295"/>
    <lineage>
        <taxon>Bacteria</taxon>
        <taxon>Thermotogati</taxon>
        <taxon>Deinococcota</taxon>
        <taxon>Deinococci</taxon>
        <taxon>Deinococcales</taxon>
        <taxon>Deinococcaceae</taxon>
        <taxon>Deinococcus</taxon>
    </lineage>
</organism>
<sequence length="167" mass="18188">MTTDDTTPPATLLRAVLDWQAGDLPREALVSRLSGLTPEQGDQVTGLLAELHRRAGHAPAAHVAHDDDTASWREELMACRARTWPFPQAAGLLVGPSVLILTDGTRGLVLREQVVRPLPMSVSSSLLLLCQTIVMAQHAVDRQELGSLRQQRIESSSTSLSEIEIIR</sequence>
<evidence type="ECO:0000313" key="1">
    <source>
        <dbReference type="EMBL" id="MFC5847297.1"/>
    </source>
</evidence>
<reference evidence="2" key="1">
    <citation type="journal article" date="2019" name="Int. J. Syst. Evol. Microbiol.">
        <title>The Global Catalogue of Microorganisms (GCM) 10K type strain sequencing project: providing services to taxonomists for standard genome sequencing and annotation.</title>
        <authorList>
            <consortium name="The Broad Institute Genomics Platform"/>
            <consortium name="The Broad Institute Genome Sequencing Center for Infectious Disease"/>
            <person name="Wu L."/>
            <person name="Ma J."/>
        </authorList>
    </citation>
    <scope>NUCLEOTIDE SEQUENCE [LARGE SCALE GENOMIC DNA]</scope>
    <source>
        <strain evidence="2">CGMCC 1.15053</strain>
    </source>
</reference>
<dbReference type="RefSeq" id="WP_380046318.1">
    <property type="nucleotide sequence ID" value="NZ_JBHSOH010000004.1"/>
</dbReference>